<dbReference type="InterPro" id="IPR050779">
    <property type="entry name" value="Transglutaminase"/>
</dbReference>
<name>A0AAU9XDN8_9CNID</name>
<feature type="region of interest" description="Disordered" evidence="2">
    <location>
        <begin position="19"/>
        <end position="49"/>
    </location>
</feature>
<feature type="domain" description="Transglutaminase N-terminal" evidence="3">
    <location>
        <begin position="68"/>
        <end position="179"/>
    </location>
</feature>
<dbReference type="EMBL" id="CALNXJ010000039">
    <property type="protein sequence ID" value="CAH3144459.1"/>
    <property type="molecule type" value="Genomic_DNA"/>
</dbReference>
<evidence type="ECO:0000259" key="3">
    <source>
        <dbReference type="Pfam" id="PF00868"/>
    </source>
</evidence>
<keyword evidence="5" id="KW-1185">Reference proteome</keyword>
<reference evidence="4 5" key="1">
    <citation type="submission" date="2022-05" db="EMBL/GenBank/DDBJ databases">
        <authorList>
            <consortium name="Genoscope - CEA"/>
            <person name="William W."/>
        </authorList>
    </citation>
    <scope>NUCLEOTIDE SEQUENCE [LARGE SCALE GENOMIC DNA]</scope>
</reference>
<protein>
    <recommendedName>
        <fullName evidence="3">Transglutaminase N-terminal domain-containing protein</fullName>
    </recommendedName>
</protein>
<dbReference type="InterPro" id="IPR013783">
    <property type="entry name" value="Ig-like_fold"/>
</dbReference>
<organism evidence="4 5">
    <name type="scientific">Pocillopora meandrina</name>
    <dbReference type="NCBI Taxonomy" id="46732"/>
    <lineage>
        <taxon>Eukaryota</taxon>
        <taxon>Metazoa</taxon>
        <taxon>Cnidaria</taxon>
        <taxon>Anthozoa</taxon>
        <taxon>Hexacorallia</taxon>
        <taxon>Scleractinia</taxon>
        <taxon>Astrocoeniina</taxon>
        <taxon>Pocilloporidae</taxon>
        <taxon>Pocillopora</taxon>
    </lineage>
</organism>
<dbReference type="Proteomes" id="UP001159428">
    <property type="component" value="Unassembled WGS sequence"/>
</dbReference>
<dbReference type="PANTHER" id="PTHR11590">
    <property type="entry name" value="PROTEIN-GLUTAMINE GAMMA-GLUTAMYLTRANSFERASE"/>
    <property type="match status" value="1"/>
</dbReference>
<proteinExistence type="inferred from homology"/>
<evidence type="ECO:0000256" key="2">
    <source>
        <dbReference type="SAM" id="MobiDB-lite"/>
    </source>
</evidence>
<dbReference type="PANTHER" id="PTHR11590:SF40">
    <property type="entry name" value="HEMOCYTE PROTEIN-GLUTAMINE GAMMA-GLUTAMYLTRANSFERASE-LIKE PROTEIN"/>
    <property type="match status" value="1"/>
</dbReference>
<gene>
    <name evidence="4" type="ORF">PMEA_00021039</name>
</gene>
<dbReference type="SUPFAM" id="SSF81296">
    <property type="entry name" value="E set domains"/>
    <property type="match status" value="1"/>
</dbReference>
<sequence>MRHKGTFLTRWWRKNSVEPGDAFQQRQPTGSCERQKDEESSFVTSATQVDSRNRNLTEKENELQAEMINFHITENQAAHKTENYPEIEELVLRGGEVFDVTVKFNRDYNPDSDVITLLLVSDEDNPKSRENNVRIKIQDILQLSQWGMQLKEANKKSIHLSVMTSAQAVPSRYGVMVETKSRESSGETALYRCKNRERICLI</sequence>
<accession>A0AAU9XDN8</accession>
<dbReference type="AlphaFoldDB" id="A0AAU9XDN8"/>
<evidence type="ECO:0000313" key="5">
    <source>
        <dbReference type="Proteomes" id="UP001159428"/>
    </source>
</evidence>
<dbReference type="GO" id="GO:0003810">
    <property type="term" value="F:protein-glutamine gamma-glutamyltransferase activity"/>
    <property type="evidence" value="ECO:0007669"/>
    <property type="project" value="TreeGrafter"/>
</dbReference>
<dbReference type="InterPro" id="IPR014756">
    <property type="entry name" value="Ig_E-set"/>
</dbReference>
<evidence type="ECO:0000313" key="4">
    <source>
        <dbReference type="EMBL" id="CAH3144459.1"/>
    </source>
</evidence>
<evidence type="ECO:0000256" key="1">
    <source>
        <dbReference type="ARBA" id="ARBA00005968"/>
    </source>
</evidence>
<comment type="caution">
    <text evidence="4">The sequence shown here is derived from an EMBL/GenBank/DDBJ whole genome shotgun (WGS) entry which is preliminary data.</text>
</comment>
<dbReference type="Pfam" id="PF00868">
    <property type="entry name" value="Transglut_N"/>
    <property type="match status" value="1"/>
</dbReference>
<dbReference type="InterPro" id="IPR001102">
    <property type="entry name" value="Transglutaminase_N"/>
</dbReference>
<comment type="similarity">
    <text evidence="1">Belongs to the transglutaminase superfamily. Transglutaminase family.</text>
</comment>
<dbReference type="Gene3D" id="2.60.40.10">
    <property type="entry name" value="Immunoglobulins"/>
    <property type="match status" value="1"/>
</dbReference>